<feature type="signal peptide" evidence="5">
    <location>
        <begin position="1"/>
        <end position="33"/>
    </location>
</feature>
<dbReference type="InterPro" id="IPR036179">
    <property type="entry name" value="Ig-like_dom_sf"/>
</dbReference>
<dbReference type="GO" id="GO:0005886">
    <property type="term" value="C:plasma membrane"/>
    <property type="evidence" value="ECO:0007669"/>
    <property type="project" value="TreeGrafter"/>
</dbReference>
<keyword evidence="7" id="KW-1185">Reference proteome</keyword>
<dbReference type="CDD" id="cd05774">
    <property type="entry name" value="IgV_CEACAM_D1"/>
    <property type="match status" value="2"/>
</dbReference>
<dbReference type="SUPFAM" id="SSF48726">
    <property type="entry name" value="Immunoglobulin"/>
    <property type="match status" value="4"/>
</dbReference>
<keyword evidence="1 5" id="KW-0732">Signal</keyword>
<dbReference type="InterPro" id="IPR007110">
    <property type="entry name" value="Ig-like_dom"/>
</dbReference>
<dbReference type="Proteomes" id="UP000886700">
    <property type="component" value="Unplaced"/>
</dbReference>
<dbReference type="SMART" id="SM00408">
    <property type="entry name" value="IGc2"/>
    <property type="match status" value="1"/>
</dbReference>
<sequence length="507" mass="57445">MGLSSVLLCKECTPWQWLLLTISLLTCWDLSTTDHITIRSVPPQVVSGENVLFLVHNVPEDILAFAWYKGKAIMKHGISLYSRHMNLSVTGFAHSGRETIYRNGSLLLERVTEQDSGIYTLQTIDRQLNIGSTTIMRLHVYPFLWTCGRHDTSSKPTIESVPPSIAEGGSVLLLVHNPPENIIAFSWFKQLIAFKKTKVAKYYVDRKSTVWGPAYSGRETLLSDGSLMLHGVTKKDSGLYTLKILRKDKTHEETQVQLQVHTFPSPCCISLTSSQLIIDVVPQYANERDRVLFQVHKLPEDLKAFSWYKLVYRDQVIKIVEYSRTTTSTSWGPGYGRRGMVLYDGSLMLQGVTEKDAGIYMLEVLNKESKIEKSYVKFYVKRYAVGREAAIGEDISPLFTRREEDLCWDSQSQMSRAENLAQPFVQITDSTIAGRRSVIFTCISRDTDVSIRWIFNNQSMNHLQRMTLSPTKCGLRISPVRSDDAGEYQCVVSKGISSKTSLPVSWP</sequence>
<evidence type="ECO:0000313" key="7">
    <source>
        <dbReference type="Proteomes" id="UP000886700"/>
    </source>
</evidence>
<gene>
    <name evidence="8" type="primary">LOC101840404</name>
</gene>
<dbReference type="SMART" id="SM00409">
    <property type="entry name" value="IG"/>
    <property type="match status" value="4"/>
</dbReference>
<dbReference type="InterPro" id="IPR003598">
    <property type="entry name" value="Ig_sub2"/>
</dbReference>
<evidence type="ECO:0000256" key="5">
    <source>
        <dbReference type="SAM" id="SignalP"/>
    </source>
</evidence>
<dbReference type="KEGG" id="maua:101840404"/>
<evidence type="ECO:0000256" key="4">
    <source>
        <dbReference type="ARBA" id="ARBA00038222"/>
    </source>
</evidence>
<dbReference type="PROSITE" id="PS50835">
    <property type="entry name" value="IG_LIKE"/>
    <property type="match status" value="1"/>
</dbReference>
<dbReference type="InterPro" id="IPR050831">
    <property type="entry name" value="CEA_cell_adhesion"/>
</dbReference>
<dbReference type="InterPro" id="IPR013151">
    <property type="entry name" value="Immunoglobulin_dom"/>
</dbReference>
<dbReference type="AlphaFoldDB" id="A0A1U7QM99"/>
<dbReference type="InterPro" id="IPR013783">
    <property type="entry name" value="Ig-like_fold"/>
</dbReference>
<proteinExistence type="inferred from homology"/>
<dbReference type="RefSeq" id="XP_005081950.1">
    <property type="nucleotide sequence ID" value="XM_005081893.1"/>
</dbReference>
<feature type="chain" id="PRO_5010540956" evidence="5">
    <location>
        <begin position="34"/>
        <end position="507"/>
    </location>
</feature>
<name>A0A1U7QM99_MESAU</name>
<dbReference type="PANTHER" id="PTHR44427">
    <property type="entry name" value="CARCINOEMBRYONIC ANTIGEN-RELATED CELL ADHESION MOLECULE 19"/>
    <property type="match status" value="1"/>
</dbReference>
<evidence type="ECO:0000313" key="8">
    <source>
        <dbReference type="RefSeq" id="XP_005081950.1"/>
    </source>
</evidence>
<dbReference type="GO" id="GO:0007165">
    <property type="term" value="P:signal transduction"/>
    <property type="evidence" value="ECO:0007669"/>
    <property type="project" value="TreeGrafter"/>
</dbReference>
<dbReference type="InterPro" id="IPR003599">
    <property type="entry name" value="Ig_sub"/>
</dbReference>
<reference evidence="8" key="1">
    <citation type="submission" date="2025-08" db="UniProtKB">
        <authorList>
            <consortium name="RefSeq"/>
        </authorList>
    </citation>
    <scope>IDENTIFICATION</scope>
    <source>
        <tissue evidence="8">Liver</tissue>
    </source>
</reference>
<accession>A0A1U7QM99</accession>
<keyword evidence="3" id="KW-0393">Immunoglobulin domain</keyword>
<protein>
    <submittedName>
        <fullName evidence="8">Pregnancy-specific glycoprotein 22-like</fullName>
    </submittedName>
</protein>
<dbReference type="Pfam" id="PF00047">
    <property type="entry name" value="ig"/>
    <property type="match status" value="1"/>
</dbReference>
<feature type="domain" description="Ig-like" evidence="6">
    <location>
        <begin position="423"/>
        <end position="505"/>
    </location>
</feature>
<dbReference type="GeneID" id="101840404"/>
<evidence type="ECO:0000256" key="3">
    <source>
        <dbReference type="ARBA" id="ARBA00023319"/>
    </source>
</evidence>
<comment type="similarity">
    <text evidence="4">Belongs to the immunoglobulin superfamily. CEA family.</text>
</comment>
<evidence type="ECO:0000259" key="6">
    <source>
        <dbReference type="PROSITE" id="PS50835"/>
    </source>
</evidence>
<keyword evidence="2" id="KW-0325">Glycoprotein</keyword>
<dbReference type="eggNOG" id="ENOG502S42Z">
    <property type="taxonomic scope" value="Eukaryota"/>
</dbReference>
<dbReference type="InterPro" id="IPR013106">
    <property type="entry name" value="Ig_V-set"/>
</dbReference>
<evidence type="ECO:0000256" key="1">
    <source>
        <dbReference type="ARBA" id="ARBA00022729"/>
    </source>
</evidence>
<dbReference type="OrthoDB" id="6353782at2759"/>
<dbReference type="GO" id="GO:0002682">
    <property type="term" value="P:regulation of immune system process"/>
    <property type="evidence" value="ECO:0007669"/>
    <property type="project" value="TreeGrafter"/>
</dbReference>
<dbReference type="Pfam" id="PF07686">
    <property type="entry name" value="V-set"/>
    <property type="match status" value="2"/>
</dbReference>
<organism evidence="7 8">
    <name type="scientific">Mesocricetus auratus</name>
    <name type="common">Golden hamster</name>
    <dbReference type="NCBI Taxonomy" id="10036"/>
    <lineage>
        <taxon>Eukaryota</taxon>
        <taxon>Metazoa</taxon>
        <taxon>Chordata</taxon>
        <taxon>Craniata</taxon>
        <taxon>Vertebrata</taxon>
        <taxon>Euteleostomi</taxon>
        <taxon>Mammalia</taxon>
        <taxon>Eutheria</taxon>
        <taxon>Euarchontoglires</taxon>
        <taxon>Glires</taxon>
        <taxon>Rodentia</taxon>
        <taxon>Myomorpha</taxon>
        <taxon>Muroidea</taxon>
        <taxon>Cricetidae</taxon>
        <taxon>Cricetinae</taxon>
        <taxon>Mesocricetus</taxon>
    </lineage>
</organism>
<evidence type="ECO:0000256" key="2">
    <source>
        <dbReference type="ARBA" id="ARBA00023180"/>
    </source>
</evidence>
<dbReference type="PANTHER" id="PTHR44427:SF1">
    <property type="entry name" value="CARCINOEMBRYONIC ANTIGEN-RELATED CELL ADHESION MOLECULE 1"/>
    <property type="match status" value="1"/>
</dbReference>
<dbReference type="GO" id="GO:0009986">
    <property type="term" value="C:cell surface"/>
    <property type="evidence" value="ECO:0007669"/>
    <property type="project" value="TreeGrafter"/>
</dbReference>
<dbReference type="Gene3D" id="2.60.40.10">
    <property type="entry name" value="Immunoglobulins"/>
    <property type="match status" value="4"/>
</dbReference>
<dbReference type="GO" id="GO:1990782">
    <property type="term" value="F:protein tyrosine kinase binding"/>
    <property type="evidence" value="ECO:0007669"/>
    <property type="project" value="TreeGrafter"/>
</dbReference>